<keyword evidence="2" id="KW-0378">Hydrolase</keyword>
<dbReference type="Proteomes" id="UP000634660">
    <property type="component" value="Unassembled WGS sequence"/>
</dbReference>
<reference evidence="4" key="1">
    <citation type="journal article" date="2014" name="Int. J. Syst. Evol. Microbiol.">
        <title>Complete genome sequence of Corynebacterium casei LMG S-19264T (=DSM 44701T), isolated from a smear-ripened cheese.</title>
        <authorList>
            <consortium name="US DOE Joint Genome Institute (JGI-PGF)"/>
            <person name="Walter F."/>
            <person name="Albersmeier A."/>
            <person name="Kalinowski J."/>
            <person name="Ruckert C."/>
        </authorList>
    </citation>
    <scope>NUCLEOTIDE SEQUENCE</scope>
    <source>
        <strain evidence="4">JCM 4834</strain>
    </source>
</reference>
<organism evidence="4 5">
    <name type="scientific">Streptomyces subrutilus</name>
    <dbReference type="NCBI Taxonomy" id="36818"/>
    <lineage>
        <taxon>Bacteria</taxon>
        <taxon>Bacillati</taxon>
        <taxon>Actinomycetota</taxon>
        <taxon>Actinomycetes</taxon>
        <taxon>Kitasatosporales</taxon>
        <taxon>Streptomycetaceae</taxon>
        <taxon>Streptomyces</taxon>
    </lineage>
</organism>
<dbReference type="Pfam" id="PF00702">
    <property type="entry name" value="Hydrolase"/>
    <property type="match status" value="1"/>
</dbReference>
<evidence type="ECO:0000256" key="1">
    <source>
        <dbReference type="ARBA" id="ARBA00001946"/>
    </source>
</evidence>
<dbReference type="AlphaFoldDB" id="A0A918RDH8"/>
<name>A0A918RDH8_9ACTN</name>
<dbReference type="Gene3D" id="3.40.50.1000">
    <property type="entry name" value="HAD superfamily/HAD-like"/>
    <property type="match status" value="1"/>
</dbReference>
<dbReference type="PANTHER" id="PTHR46470">
    <property type="entry name" value="N-ACYLNEURAMINATE-9-PHOSPHATASE"/>
    <property type="match status" value="1"/>
</dbReference>
<protein>
    <recommendedName>
        <fullName evidence="6">HAD family hydrolase</fullName>
    </recommendedName>
</protein>
<evidence type="ECO:0000256" key="2">
    <source>
        <dbReference type="ARBA" id="ARBA00022801"/>
    </source>
</evidence>
<dbReference type="InterPro" id="IPR051400">
    <property type="entry name" value="HAD-like_hydrolase"/>
</dbReference>
<gene>
    <name evidence="4" type="ORF">GCM10010371_61020</name>
</gene>
<dbReference type="SUPFAM" id="SSF56784">
    <property type="entry name" value="HAD-like"/>
    <property type="match status" value="1"/>
</dbReference>
<keyword evidence="3" id="KW-0460">Magnesium</keyword>
<dbReference type="PANTHER" id="PTHR46470:SF4">
    <property type="entry name" value="5-AMINO-6-(5-PHOSPHO-D-RIBITYLAMINO)URACIL PHOSPHATASE YIGB"/>
    <property type="match status" value="1"/>
</dbReference>
<evidence type="ECO:0000256" key="3">
    <source>
        <dbReference type="ARBA" id="ARBA00022842"/>
    </source>
</evidence>
<dbReference type="SFLD" id="SFLDS00003">
    <property type="entry name" value="Haloacid_Dehalogenase"/>
    <property type="match status" value="1"/>
</dbReference>
<dbReference type="SFLD" id="SFLDG01129">
    <property type="entry name" value="C1.5:_HAD__Beta-PGM__Phosphata"/>
    <property type="match status" value="1"/>
</dbReference>
<dbReference type="NCBIfam" id="TIGR01549">
    <property type="entry name" value="HAD-SF-IA-v1"/>
    <property type="match status" value="1"/>
</dbReference>
<evidence type="ECO:0000313" key="4">
    <source>
        <dbReference type="EMBL" id="GGZ92941.1"/>
    </source>
</evidence>
<evidence type="ECO:0000313" key="5">
    <source>
        <dbReference type="Proteomes" id="UP000634660"/>
    </source>
</evidence>
<sequence length="220" mass="23435">MVQRLVLLDLDDTLIDRRQALAAVVTRFADRHRLTAAEREGVLGRLGERACLADFAALRELHGLTVPAGALWQQYAQDMAESVLCPAGVLEGLEALRVRGWRIAIATNGPGDVQRAKLDATGLAARVHAVCVSGELGFRKPDPRMFAAAARSCGAHPGEGGWMVGDDPVKDIIGGRSAGLTTLWIGRAADWPATLPAPDRIAPTALRAIRLLLALTPEEG</sequence>
<dbReference type="GO" id="GO:0016787">
    <property type="term" value="F:hydrolase activity"/>
    <property type="evidence" value="ECO:0007669"/>
    <property type="project" value="UniProtKB-KW"/>
</dbReference>
<dbReference type="InterPro" id="IPR036412">
    <property type="entry name" value="HAD-like_sf"/>
</dbReference>
<comment type="cofactor">
    <cofactor evidence="1">
        <name>Mg(2+)</name>
        <dbReference type="ChEBI" id="CHEBI:18420"/>
    </cofactor>
</comment>
<accession>A0A918RDH8</accession>
<proteinExistence type="predicted"/>
<dbReference type="InterPro" id="IPR006439">
    <property type="entry name" value="HAD-SF_hydro_IA"/>
</dbReference>
<comment type="caution">
    <text evidence="4">The sequence shown here is derived from an EMBL/GenBank/DDBJ whole genome shotgun (WGS) entry which is preliminary data.</text>
</comment>
<dbReference type="InterPro" id="IPR023214">
    <property type="entry name" value="HAD_sf"/>
</dbReference>
<dbReference type="Gene3D" id="1.20.120.710">
    <property type="entry name" value="Haloacid dehalogenase hydrolase-like domain"/>
    <property type="match status" value="1"/>
</dbReference>
<reference evidence="4" key="2">
    <citation type="submission" date="2020-09" db="EMBL/GenBank/DDBJ databases">
        <authorList>
            <person name="Sun Q."/>
            <person name="Ohkuma M."/>
        </authorList>
    </citation>
    <scope>NUCLEOTIDE SEQUENCE</scope>
    <source>
        <strain evidence="4">JCM 4834</strain>
    </source>
</reference>
<dbReference type="RefSeq" id="WP_373304129.1">
    <property type="nucleotide sequence ID" value="NZ_BMVX01000033.1"/>
</dbReference>
<dbReference type="EMBL" id="BMVX01000033">
    <property type="protein sequence ID" value="GGZ92941.1"/>
    <property type="molecule type" value="Genomic_DNA"/>
</dbReference>
<dbReference type="GO" id="GO:0044281">
    <property type="term" value="P:small molecule metabolic process"/>
    <property type="evidence" value="ECO:0007669"/>
    <property type="project" value="UniProtKB-ARBA"/>
</dbReference>
<evidence type="ECO:0008006" key="6">
    <source>
        <dbReference type="Google" id="ProtNLM"/>
    </source>
</evidence>